<feature type="non-terminal residue" evidence="2">
    <location>
        <position position="1"/>
    </location>
</feature>
<dbReference type="EMBL" id="BTRK01000001">
    <property type="protein sequence ID" value="GMR30119.1"/>
    <property type="molecule type" value="Genomic_DNA"/>
</dbReference>
<organism evidence="2 3">
    <name type="scientific">Pristionchus mayeri</name>
    <dbReference type="NCBI Taxonomy" id="1317129"/>
    <lineage>
        <taxon>Eukaryota</taxon>
        <taxon>Metazoa</taxon>
        <taxon>Ecdysozoa</taxon>
        <taxon>Nematoda</taxon>
        <taxon>Chromadorea</taxon>
        <taxon>Rhabditida</taxon>
        <taxon>Rhabditina</taxon>
        <taxon>Diplogasteromorpha</taxon>
        <taxon>Diplogasteroidea</taxon>
        <taxon>Neodiplogasteridae</taxon>
        <taxon>Pristionchus</taxon>
    </lineage>
</organism>
<feature type="compositionally biased region" description="Low complexity" evidence="1">
    <location>
        <begin position="99"/>
        <end position="108"/>
    </location>
</feature>
<dbReference type="AlphaFoldDB" id="A0AAN4YYG3"/>
<evidence type="ECO:0000256" key="1">
    <source>
        <dbReference type="SAM" id="MobiDB-lite"/>
    </source>
</evidence>
<accession>A0AAN4YYG3</accession>
<name>A0AAN4YYG3_9BILA</name>
<dbReference type="Proteomes" id="UP001328107">
    <property type="component" value="Unassembled WGS sequence"/>
</dbReference>
<evidence type="ECO:0000313" key="3">
    <source>
        <dbReference type="Proteomes" id="UP001328107"/>
    </source>
</evidence>
<keyword evidence="3" id="KW-1185">Reference proteome</keyword>
<reference evidence="3" key="1">
    <citation type="submission" date="2022-10" db="EMBL/GenBank/DDBJ databases">
        <title>Genome assembly of Pristionchus species.</title>
        <authorList>
            <person name="Yoshida K."/>
            <person name="Sommer R.J."/>
        </authorList>
    </citation>
    <scope>NUCLEOTIDE SEQUENCE [LARGE SCALE GENOMIC DNA]</scope>
    <source>
        <strain evidence="3">RS5460</strain>
    </source>
</reference>
<proteinExistence type="predicted"/>
<feature type="region of interest" description="Disordered" evidence="1">
    <location>
        <begin position="93"/>
        <end position="141"/>
    </location>
</feature>
<evidence type="ECO:0000313" key="2">
    <source>
        <dbReference type="EMBL" id="GMR30119.1"/>
    </source>
</evidence>
<protein>
    <submittedName>
        <fullName evidence="2">Uncharacterized protein</fullName>
    </submittedName>
</protein>
<comment type="caution">
    <text evidence="2">The sequence shown here is derived from an EMBL/GenBank/DDBJ whole genome shotgun (WGS) entry which is preliminary data.</text>
</comment>
<sequence>SAAPIGFTTLKSMFPSMDDILLRPVRLDPALEKMLNPTKIEPILRYRRHADNFVRVVEHLARSSSKIDVGTVEDMEEENMRVKREYDFYDEVNTDDITRPSSKKGSSTRGRRDTTADDYYDQVDTARANGHRNSRPGRPQIQRNCYEFLG</sequence>
<gene>
    <name evidence="2" type="ORF">PMAYCL1PPCAC_00314</name>
</gene>